<keyword evidence="1" id="KW-0805">Transcription regulation</keyword>
<organism evidence="4 5">
    <name type="scientific">Marchantia polymorpha</name>
    <name type="common">Common liverwort</name>
    <name type="synonym">Marchantia aquatica</name>
    <dbReference type="NCBI Taxonomy" id="3197"/>
    <lineage>
        <taxon>Eukaryota</taxon>
        <taxon>Viridiplantae</taxon>
        <taxon>Streptophyta</taxon>
        <taxon>Embryophyta</taxon>
        <taxon>Marchantiophyta</taxon>
        <taxon>Marchantiopsida</taxon>
        <taxon>Marchantiidae</taxon>
        <taxon>Marchantiales</taxon>
        <taxon>Marchantiaceae</taxon>
        <taxon>Marchantia</taxon>
    </lineage>
</organism>
<evidence type="ECO:0000259" key="3">
    <source>
        <dbReference type="PROSITE" id="PS50888"/>
    </source>
</evidence>
<sequence>MQLQLAARLNNHFPSVHYSQEGFEQSPSAAQPKNYDCEVSDTSALYLRGDNCSNNDSNHFSELDQLAQRMNTGEGGLQYVRNSIGEKSSLGLSHGHSSQDHGAQCVNLDSEFSQRNKVYSSNHTLASHQQIIQEPVIIYEFPQEQERPGHLYMMNTYGSTCATNIPSQASKMHNQDYHNIAVQHDFEQDLALNRLTDLIQLQGTTFMKEYQPQHVQAHQRHLSLFNNNPSEIRGRSCQGDLQEINRQSTGGEIAAWEGINKTNEDMFHQQEQYDQQQAFLNFLRFSNAPHGGSKFSRRDSVDGKSLYRRSKSPEDEHELLELFDGRSSGSVTVAATAVLHSEASAVNPRTSYDDCVQIRSLPAVEPRMKQVFRTEKQRRDFIKERYKTLQSLVPRYSKTDRASIVGDTINYIHVLRKQIRELTLKKEKRRERKIIERSQTTGEGCAESHDERPRNYERALSEFRISDENELRLASKRGAAIKFQLTADELHVNIVQKREPYFLNRFLASLTRFDLVNSSGGIIDNHHIQSFILKIKGNLRQVSVKLINNIMDTLDQI</sequence>
<dbReference type="InterPro" id="IPR045239">
    <property type="entry name" value="bHLH95_bHLH"/>
</dbReference>
<dbReference type="InterPro" id="IPR011598">
    <property type="entry name" value="bHLH_dom"/>
</dbReference>
<dbReference type="GO" id="GO:0046983">
    <property type="term" value="F:protein dimerization activity"/>
    <property type="evidence" value="ECO:0007669"/>
    <property type="project" value="InterPro"/>
</dbReference>
<evidence type="ECO:0000256" key="2">
    <source>
        <dbReference type="ARBA" id="ARBA00023163"/>
    </source>
</evidence>
<protein>
    <recommendedName>
        <fullName evidence="3">BHLH domain-containing protein</fullName>
    </recommendedName>
</protein>
<dbReference type="EMBL" id="KZ772703">
    <property type="protein sequence ID" value="PTQ42101.1"/>
    <property type="molecule type" value="Genomic_DNA"/>
</dbReference>
<feature type="domain" description="BHLH" evidence="3">
    <location>
        <begin position="366"/>
        <end position="415"/>
    </location>
</feature>
<dbReference type="PROSITE" id="PS50888">
    <property type="entry name" value="BHLH"/>
    <property type="match status" value="1"/>
</dbReference>
<dbReference type="CDD" id="cd11393">
    <property type="entry name" value="bHLH_AtbHLH_like"/>
    <property type="match status" value="1"/>
</dbReference>
<dbReference type="PANTHER" id="PTHR46834">
    <property type="entry name" value="TRANSCRIPTION FACTOR BHLH91"/>
    <property type="match status" value="1"/>
</dbReference>
<evidence type="ECO:0000313" key="5">
    <source>
        <dbReference type="Proteomes" id="UP000244005"/>
    </source>
</evidence>
<name>A0A2R6X7N0_MARPO</name>
<dbReference type="AlphaFoldDB" id="A0A2R6X7N0"/>
<evidence type="ECO:0000256" key="1">
    <source>
        <dbReference type="ARBA" id="ARBA00023015"/>
    </source>
</evidence>
<dbReference type="InterPro" id="IPR045895">
    <property type="entry name" value="bHLH91-like"/>
</dbReference>
<reference evidence="5" key="1">
    <citation type="journal article" date="2017" name="Cell">
        <title>Insights into land plant evolution garnered from the Marchantia polymorpha genome.</title>
        <authorList>
            <person name="Bowman J.L."/>
            <person name="Kohchi T."/>
            <person name="Yamato K.T."/>
            <person name="Jenkins J."/>
            <person name="Shu S."/>
            <person name="Ishizaki K."/>
            <person name="Yamaoka S."/>
            <person name="Nishihama R."/>
            <person name="Nakamura Y."/>
            <person name="Berger F."/>
            <person name="Adam C."/>
            <person name="Aki S.S."/>
            <person name="Althoff F."/>
            <person name="Araki T."/>
            <person name="Arteaga-Vazquez M.A."/>
            <person name="Balasubrmanian S."/>
            <person name="Barry K."/>
            <person name="Bauer D."/>
            <person name="Boehm C.R."/>
            <person name="Briginshaw L."/>
            <person name="Caballero-Perez J."/>
            <person name="Catarino B."/>
            <person name="Chen F."/>
            <person name="Chiyoda S."/>
            <person name="Chovatia M."/>
            <person name="Davies K.M."/>
            <person name="Delmans M."/>
            <person name="Demura T."/>
            <person name="Dierschke T."/>
            <person name="Dolan L."/>
            <person name="Dorantes-Acosta A.E."/>
            <person name="Eklund D.M."/>
            <person name="Florent S.N."/>
            <person name="Flores-Sandoval E."/>
            <person name="Fujiyama A."/>
            <person name="Fukuzawa H."/>
            <person name="Galik B."/>
            <person name="Grimanelli D."/>
            <person name="Grimwood J."/>
            <person name="Grossniklaus U."/>
            <person name="Hamada T."/>
            <person name="Haseloff J."/>
            <person name="Hetherington A.J."/>
            <person name="Higo A."/>
            <person name="Hirakawa Y."/>
            <person name="Hundley H.N."/>
            <person name="Ikeda Y."/>
            <person name="Inoue K."/>
            <person name="Inoue S.I."/>
            <person name="Ishida S."/>
            <person name="Jia Q."/>
            <person name="Kakita M."/>
            <person name="Kanazawa T."/>
            <person name="Kawai Y."/>
            <person name="Kawashima T."/>
            <person name="Kennedy M."/>
            <person name="Kinose K."/>
            <person name="Kinoshita T."/>
            <person name="Kohara Y."/>
            <person name="Koide E."/>
            <person name="Komatsu K."/>
            <person name="Kopischke S."/>
            <person name="Kubo M."/>
            <person name="Kyozuka J."/>
            <person name="Lagercrantz U."/>
            <person name="Lin S.S."/>
            <person name="Lindquist E."/>
            <person name="Lipzen A.M."/>
            <person name="Lu C.W."/>
            <person name="De Luna E."/>
            <person name="Martienssen R.A."/>
            <person name="Minamino N."/>
            <person name="Mizutani M."/>
            <person name="Mizutani M."/>
            <person name="Mochizuki N."/>
            <person name="Monte I."/>
            <person name="Mosher R."/>
            <person name="Nagasaki H."/>
            <person name="Nakagami H."/>
            <person name="Naramoto S."/>
            <person name="Nishitani K."/>
            <person name="Ohtani M."/>
            <person name="Okamoto T."/>
            <person name="Okumura M."/>
            <person name="Phillips J."/>
            <person name="Pollak B."/>
            <person name="Reinders A."/>
            <person name="Rovekamp M."/>
            <person name="Sano R."/>
            <person name="Sawa S."/>
            <person name="Schmid M.W."/>
            <person name="Shirakawa M."/>
            <person name="Solano R."/>
            <person name="Spunde A."/>
            <person name="Suetsugu N."/>
            <person name="Sugano S."/>
            <person name="Sugiyama A."/>
            <person name="Sun R."/>
            <person name="Suzuki Y."/>
            <person name="Takenaka M."/>
            <person name="Takezawa D."/>
            <person name="Tomogane H."/>
            <person name="Tsuzuki M."/>
            <person name="Ueda T."/>
            <person name="Umeda M."/>
            <person name="Ward J.M."/>
            <person name="Watanabe Y."/>
            <person name="Yazaki K."/>
            <person name="Yokoyama R."/>
            <person name="Yoshitake Y."/>
            <person name="Yotsui I."/>
            <person name="Zachgo S."/>
            <person name="Schmutz J."/>
        </authorList>
    </citation>
    <scope>NUCLEOTIDE SEQUENCE [LARGE SCALE GENOMIC DNA]</scope>
    <source>
        <strain evidence="5">Tak-1</strain>
    </source>
</reference>
<proteinExistence type="predicted"/>
<gene>
    <name evidence="4" type="ORF">MARPO_0031s0075</name>
</gene>
<dbReference type="SUPFAM" id="SSF47459">
    <property type="entry name" value="HLH, helix-loop-helix DNA-binding domain"/>
    <property type="match status" value="1"/>
</dbReference>
<keyword evidence="5" id="KW-1185">Reference proteome</keyword>
<accession>A0A2R6X7N0</accession>
<dbReference type="InterPro" id="IPR036638">
    <property type="entry name" value="HLH_DNA-bd_sf"/>
</dbReference>
<dbReference type="PANTHER" id="PTHR46834:SF1">
    <property type="entry name" value="TRANSCRIPTION FACTOR BHLH10"/>
    <property type="match status" value="1"/>
</dbReference>
<dbReference type="Proteomes" id="UP000244005">
    <property type="component" value="Unassembled WGS sequence"/>
</dbReference>
<dbReference type="Pfam" id="PF00010">
    <property type="entry name" value="HLH"/>
    <property type="match status" value="1"/>
</dbReference>
<dbReference type="Gene3D" id="4.10.280.10">
    <property type="entry name" value="Helix-loop-helix DNA-binding domain"/>
    <property type="match status" value="1"/>
</dbReference>
<dbReference type="Gramene" id="Mp2g04190.1">
    <property type="protein sequence ID" value="Mp2g04190.1.cds"/>
    <property type="gene ID" value="Mp2g04190"/>
</dbReference>
<evidence type="ECO:0000313" key="4">
    <source>
        <dbReference type="EMBL" id="PTQ42101.1"/>
    </source>
</evidence>
<dbReference type="GO" id="GO:0006355">
    <property type="term" value="P:regulation of DNA-templated transcription"/>
    <property type="evidence" value="ECO:0000318"/>
    <property type="project" value="GO_Central"/>
</dbReference>
<keyword evidence="2" id="KW-0804">Transcription</keyword>
<dbReference type="OrthoDB" id="690068at2759"/>
<dbReference type="SMART" id="SM00353">
    <property type="entry name" value="HLH"/>
    <property type="match status" value="1"/>
</dbReference>